<dbReference type="GO" id="GO:0036444">
    <property type="term" value="P:calcium import into the mitochondrion"/>
    <property type="evidence" value="ECO:0007669"/>
    <property type="project" value="TreeGrafter"/>
</dbReference>
<dbReference type="PANTHER" id="PTHR13462:SF10">
    <property type="entry name" value="CALCIUM UNIPORTER PROTEIN, MITOCHONDRIAL"/>
    <property type="match status" value="1"/>
</dbReference>
<evidence type="ECO:0000313" key="17">
    <source>
        <dbReference type="EMBL" id="ADY44886.1"/>
    </source>
</evidence>
<keyword evidence="4 15" id="KW-0109">Calcium transport</keyword>
<evidence type="ECO:0000256" key="4">
    <source>
        <dbReference type="ARBA" id="ARBA00022568"/>
    </source>
</evidence>
<evidence type="ECO:0000256" key="15">
    <source>
        <dbReference type="RuleBase" id="RU367035"/>
    </source>
</evidence>
<evidence type="ECO:0000256" key="2">
    <source>
        <dbReference type="ARBA" id="ARBA00005653"/>
    </source>
</evidence>
<feature type="transmembrane region" description="Helical" evidence="15">
    <location>
        <begin position="261"/>
        <end position="279"/>
    </location>
</feature>
<sequence>MRRQLLCAARCAACNRILHLYAHLRTFSTHLLLRRNAQRSPILVHTRQCLAKAQESAITGIVTMRYERGLPVISIPLPSRREICQFSLKPISDTVFNLCNYLAAEDKGIDFVALYTIEGTRIAGSTSIEHLLQLGDFKLRINDVTYEVNVPPTQNGITSLVELSSERFRGFDDMKATVASLHAIFNVDEFKLDRERKLIEKLEEVELELKPLEAVKARIDAECESHSERIMWTLFAAMGLQTGIFARLTWWEYSWDIMEPVTYFATYATVIATYGYYLYTRQNFEYTTMKNRCYTNYFYKRAQKHGFDIARYNELQDLAEGIRKDLNRLRDPLYQHLPATHLAWALRESASKHRQHVVDAPKNEKT</sequence>
<dbReference type="InterPro" id="IPR039055">
    <property type="entry name" value="MCU_fam"/>
</dbReference>
<evidence type="ECO:0000256" key="3">
    <source>
        <dbReference type="ARBA" id="ARBA00022448"/>
    </source>
</evidence>
<organism evidence="17">
    <name type="scientific">Ascaris suum</name>
    <name type="common">Pig roundworm</name>
    <name type="synonym">Ascaris lumbricoides</name>
    <dbReference type="NCBI Taxonomy" id="6253"/>
    <lineage>
        <taxon>Eukaryota</taxon>
        <taxon>Metazoa</taxon>
        <taxon>Ecdysozoa</taxon>
        <taxon>Nematoda</taxon>
        <taxon>Chromadorea</taxon>
        <taxon>Rhabditida</taxon>
        <taxon>Spirurina</taxon>
        <taxon>Ascaridomorpha</taxon>
        <taxon>Ascaridoidea</taxon>
        <taxon>Ascarididae</taxon>
        <taxon>Ascaris</taxon>
    </lineage>
</organism>
<dbReference type="PANTHER" id="PTHR13462">
    <property type="entry name" value="CALCIUM UNIPORTER PROTEIN, MITOCHONDRIAL"/>
    <property type="match status" value="1"/>
</dbReference>
<comment type="subcellular location">
    <subcellularLocation>
        <location evidence="1 15">Mitochondrion inner membrane</location>
        <topology evidence="1 15">Multi-pass membrane protein</topology>
    </subcellularLocation>
</comment>
<comment type="domain">
    <text evidence="15">The selectivity filter, in which calcium ions are arranged in single file, is composed of two acidic rings separated by one helical turn along the central axis of the channel pore.</text>
</comment>
<keyword evidence="3 15" id="KW-0813">Transport</keyword>
<keyword evidence="13 15" id="KW-0407">Ion channel</keyword>
<dbReference type="GO" id="GO:0005262">
    <property type="term" value="F:calcium channel activity"/>
    <property type="evidence" value="ECO:0007669"/>
    <property type="project" value="UniProtKB-UniRule"/>
</dbReference>
<protein>
    <recommendedName>
        <fullName evidence="15">Calcium uniporter protein</fullName>
    </recommendedName>
</protein>
<feature type="transmembrane region" description="Helical" evidence="15">
    <location>
        <begin position="230"/>
        <end position="249"/>
    </location>
</feature>
<keyword evidence="6 15" id="KW-0812">Transmembrane</keyword>
<evidence type="ECO:0000256" key="10">
    <source>
        <dbReference type="ARBA" id="ARBA00023065"/>
    </source>
</evidence>
<dbReference type="EMBL" id="JI170960">
    <property type="protein sequence ID" value="ADY44886.1"/>
    <property type="molecule type" value="mRNA"/>
</dbReference>
<evidence type="ECO:0000259" key="16">
    <source>
        <dbReference type="Pfam" id="PF04678"/>
    </source>
</evidence>
<dbReference type="GO" id="GO:1990246">
    <property type="term" value="C:uniplex complex"/>
    <property type="evidence" value="ECO:0007669"/>
    <property type="project" value="TreeGrafter"/>
</dbReference>
<comment type="function">
    <text evidence="15">Mitochondrial inner membrane calcium uniporter that mediates calcium uptake into mitochondria. Mitochondrial calcium homeostasis plays key roles in cellular physiology and regulates cell bioenergetics, cytoplasmic calcium signals and activation of cell death pathways.</text>
</comment>
<proteinExistence type="evidence at transcript level"/>
<comment type="similarity">
    <text evidence="2 15">Belongs to the MCU (TC 1.A.77) family.</text>
</comment>
<name>F1L432_ASCSU</name>
<evidence type="ECO:0000256" key="12">
    <source>
        <dbReference type="ARBA" id="ARBA00023136"/>
    </source>
</evidence>
<evidence type="ECO:0000256" key="7">
    <source>
        <dbReference type="ARBA" id="ARBA00022792"/>
    </source>
</evidence>
<evidence type="ECO:0000256" key="14">
    <source>
        <dbReference type="ARBA" id="ARBA00036634"/>
    </source>
</evidence>
<keyword evidence="8 15" id="KW-0106">Calcium</keyword>
<feature type="domain" description="Calcium uniporter protein C-terminal" evidence="16">
    <location>
        <begin position="105"/>
        <end position="315"/>
    </location>
</feature>
<evidence type="ECO:0000256" key="11">
    <source>
        <dbReference type="ARBA" id="ARBA00023128"/>
    </source>
</evidence>
<evidence type="ECO:0000256" key="5">
    <source>
        <dbReference type="ARBA" id="ARBA00022673"/>
    </source>
</evidence>
<dbReference type="Pfam" id="PF04678">
    <property type="entry name" value="MCU"/>
    <property type="match status" value="1"/>
</dbReference>
<comment type="catalytic activity">
    <reaction evidence="14">
        <text>Ca(2+)(in) = Ca(2+)(out)</text>
        <dbReference type="Rhea" id="RHEA:29671"/>
        <dbReference type="ChEBI" id="CHEBI:29108"/>
    </reaction>
</comment>
<dbReference type="GO" id="GO:0051560">
    <property type="term" value="P:mitochondrial calcium ion homeostasis"/>
    <property type="evidence" value="ECO:0007669"/>
    <property type="project" value="UniProtKB-UniRule"/>
</dbReference>
<evidence type="ECO:0000256" key="1">
    <source>
        <dbReference type="ARBA" id="ARBA00004448"/>
    </source>
</evidence>
<keyword evidence="5 15" id="KW-0107">Calcium channel</keyword>
<accession>F1L432</accession>
<evidence type="ECO:0000256" key="8">
    <source>
        <dbReference type="ARBA" id="ARBA00022837"/>
    </source>
</evidence>
<dbReference type="GO" id="GO:0015292">
    <property type="term" value="F:uniporter activity"/>
    <property type="evidence" value="ECO:0007669"/>
    <property type="project" value="UniProtKB-UniRule"/>
</dbReference>
<keyword evidence="9 15" id="KW-1133">Transmembrane helix</keyword>
<evidence type="ECO:0000256" key="9">
    <source>
        <dbReference type="ARBA" id="ARBA00022989"/>
    </source>
</evidence>
<evidence type="ECO:0000256" key="13">
    <source>
        <dbReference type="ARBA" id="ARBA00023303"/>
    </source>
</evidence>
<keyword evidence="10 15" id="KW-0406">Ion transport</keyword>
<evidence type="ECO:0000256" key="6">
    <source>
        <dbReference type="ARBA" id="ARBA00022692"/>
    </source>
</evidence>
<keyword evidence="12 15" id="KW-0472">Membrane</keyword>
<keyword evidence="7 15" id="KW-0999">Mitochondrion inner membrane</keyword>
<keyword evidence="11 15" id="KW-0496">Mitochondrion</keyword>
<dbReference type="InterPro" id="IPR006769">
    <property type="entry name" value="MCU_C"/>
</dbReference>
<dbReference type="AlphaFoldDB" id="F1L432"/>
<reference evidence="17" key="1">
    <citation type="journal article" date="2011" name="Genome Res.">
        <title>Deep small RNA sequencing from the nematode Ascaris reveals conservation, functional diversification, and novel developmental profiles.</title>
        <authorList>
            <person name="Wang J."/>
            <person name="Czech B."/>
            <person name="Crunk A."/>
            <person name="Wallace A."/>
            <person name="Mitreva M."/>
            <person name="Hannon G.J."/>
            <person name="Davis R.E."/>
        </authorList>
    </citation>
    <scope>NUCLEOTIDE SEQUENCE</scope>
</reference>